<evidence type="ECO:0000313" key="3">
    <source>
        <dbReference type="EMBL" id="EFA77536.1"/>
    </source>
</evidence>
<organism evidence="3 4">
    <name type="scientific">Heterostelium pallidum (strain ATCC 26659 / Pp 5 / PN500)</name>
    <name type="common">Cellular slime mold</name>
    <name type="synonym">Polysphondylium pallidum</name>
    <dbReference type="NCBI Taxonomy" id="670386"/>
    <lineage>
        <taxon>Eukaryota</taxon>
        <taxon>Amoebozoa</taxon>
        <taxon>Evosea</taxon>
        <taxon>Eumycetozoa</taxon>
        <taxon>Dictyostelia</taxon>
        <taxon>Acytosteliales</taxon>
        <taxon>Acytosteliaceae</taxon>
        <taxon>Heterostelium</taxon>
    </lineage>
</organism>
<dbReference type="AlphaFoldDB" id="D3BLT5"/>
<feature type="region of interest" description="Disordered" evidence="2">
    <location>
        <begin position="109"/>
        <end position="136"/>
    </location>
</feature>
<reference evidence="3 4" key="1">
    <citation type="journal article" date="2011" name="Genome Res.">
        <title>Phylogeny-wide analysis of social amoeba genomes highlights ancient origins for complex intercellular communication.</title>
        <authorList>
            <person name="Heidel A.J."/>
            <person name="Lawal H.M."/>
            <person name="Felder M."/>
            <person name="Schilde C."/>
            <person name="Helps N.R."/>
            <person name="Tunggal B."/>
            <person name="Rivero F."/>
            <person name="John U."/>
            <person name="Schleicher M."/>
            <person name="Eichinger L."/>
            <person name="Platzer M."/>
            <person name="Noegel A.A."/>
            <person name="Schaap P."/>
            <person name="Gloeckner G."/>
        </authorList>
    </citation>
    <scope>NUCLEOTIDE SEQUENCE [LARGE SCALE GENOMIC DNA]</scope>
    <source>
        <strain evidence="4">ATCC 26659 / Pp 5 / PN500</strain>
    </source>
</reference>
<feature type="compositionally biased region" description="Low complexity" evidence="2">
    <location>
        <begin position="157"/>
        <end position="177"/>
    </location>
</feature>
<feature type="region of interest" description="Disordered" evidence="2">
    <location>
        <begin position="155"/>
        <end position="180"/>
    </location>
</feature>
<sequence length="514" mass="57576">MNIQLRFFTNRKGLNLFNSYNRNKPLILSNYINSYNKNDKGNNNILNRLNEYCNFSTASGSGGIRVSNLEDFIKIQPNDKLKSLINTLEVPDISRERSILFERHSGEKRVREELHRTRIPNVQSPRDAERSDSSLEMGEDLETDFNNQQEQLKNGISTTSTTSTSSSSMETVISPTSGHDSTNALLNMLAPDSKGGEVVSKKGTQYKGALTDDGLPNGPGEYETVDGEVYIGEFVLGMKQGAGKYIWRNNSSYDGYWMHDKRSGVGKMVEEREIYEGEWLNDQRHGAGLLLTEGIEIRGEWVNNELVSGHELHVKSGLEYFGSYRNGRWHGAGKLAFKDGTIFEGNFVDGTRSGVGRLISDDQIFECEWVNGAPNGSGKFSSHDWTCEGVWLNGACQHGTLKRVGYSVYIGEIRNFVPHGEGEEFMEDQCYYKGEYRDGKRNGFGTFKWADGTVYQGNWVDDLRVGFGQMIFANGKGWEGEFNETIDGQAESLETSGKFKPIDLNNPENAGSQL</sequence>
<dbReference type="SMART" id="SM00698">
    <property type="entry name" value="MORN"/>
    <property type="match status" value="9"/>
</dbReference>
<dbReference type="GeneID" id="31367606"/>
<dbReference type="Gene3D" id="2.20.110.10">
    <property type="entry name" value="Histone H3 K4-specific methyltransferase SET7/9 N-terminal domain"/>
    <property type="match status" value="3"/>
</dbReference>
<keyword evidence="4" id="KW-1185">Reference proteome</keyword>
<dbReference type="RefSeq" id="XP_020429664.1">
    <property type="nucleotide sequence ID" value="XM_020582883.1"/>
</dbReference>
<comment type="caution">
    <text evidence="3">The sequence shown here is derived from an EMBL/GenBank/DDBJ whole genome shotgun (WGS) entry which is preliminary data.</text>
</comment>
<name>D3BLT5_HETP5</name>
<protein>
    <recommendedName>
        <fullName evidence="5">Phosphatidylinositol-4-phosphate 5-kinase</fullName>
    </recommendedName>
</protein>
<dbReference type="Proteomes" id="UP000001396">
    <property type="component" value="Unassembled WGS sequence"/>
</dbReference>
<dbReference type="STRING" id="670386.D3BLT5"/>
<dbReference type="PANTHER" id="PTHR43215">
    <property type="entry name" value="RADIAL SPOKE HEAD 1 HOMOLOG"/>
    <property type="match status" value="1"/>
</dbReference>
<evidence type="ECO:0008006" key="5">
    <source>
        <dbReference type="Google" id="ProtNLM"/>
    </source>
</evidence>
<dbReference type="EMBL" id="ADBJ01000042">
    <property type="protein sequence ID" value="EFA77536.1"/>
    <property type="molecule type" value="Genomic_DNA"/>
</dbReference>
<keyword evidence="1" id="KW-0677">Repeat</keyword>
<accession>D3BLT5</accession>
<evidence type="ECO:0000256" key="2">
    <source>
        <dbReference type="SAM" id="MobiDB-lite"/>
    </source>
</evidence>
<dbReference type="SUPFAM" id="SSF82185">
    <property type="entry name" value="Histone H3 K4-specific methyltransferase SET7/9 N-terminal domain"/>
    <property type="match status" value="3"/>
</dbReference>
<dbReference type="InterPro" id="IPR003409">
    <property type="entry name" value="MORN"/>
</dbReference>
<gene>
    <name evidence="3" type="ORF">PPL_12139</name>
</gene>
<dbReference type="InParanoid" id="D3BLT5"/>
<proteinExistence type="predicted"/>
<dbReference type="Pfam" id="PF02493">
    <property type="entry name" value="MORN"/>
    <property type="match status" value="9"/>
</dbReference>
<evidence type="ECO:0000313" key="4">
    <source>
        <dbReference type="Proteomes" id="UP000001396"/>
    </source>
</evidence>
<dbReference type="OMA" id="QIFECEW"/>
<dbReference type="PANTHER" id="PTHR43215:SF14">
    <property type="entry name" value="RADIAL SPOKE HEAD 1 HOMOLOG"/>
    <property type="match status" value="1"/>
</dbReference>
<evidence type="ECO:0000256" key="1">
    <source>
        <dbReference type="ARBA" id="ARBA00022737"/>
    </source>
</evidence>